<dbReference type="InterPro" id="IPR045584">
    <property type="entry name" value="Pilin-like"/>
</dbReference>
<feature type="transmembrane region" description="Helical" evidence="2">
    <location>
        <begin position="12"/>
        <end position="36"/>
    </location>
</feature>
<keyword evidence="4" id="KW-1185">Reference proteome</keyword>
<dbReference type="Gene3D" id="3.30.700.10">
    <property type="entry name" value="Glycoprotein, Type 4 Pilin"/>
    <property type="match status" value="1"/>
</dbReference>
<evidence type="ECO:0000256" key="1">
    <source>
        <dbReference type="ARBA" id="ARBA00022481"/>
    </source>
</evidence>
<dbReference type="RefSeq" id="WP_146662612.1">
    <property type="nucleotide sequence ID" value="NZ_CP019791.1"/>
</dbReference>
<dbReference type="SUPFAM" id="SSF54523">
    <property type="entry name" value="Pili subunits"/>
    <property type="match status" value="1"/>
</dbReference>
<keyword evidence="2" id="KW-0472">Membrane</keyword>
<protein>
    <submittedName>
        <fullName evidence="3">Type II secretion system protein G</fullName>
    </submittedName>
</protein>
<dbReference type="STRING" id="1936003.STSP2_02268"/>
<dbReference type="AlphaFoldDB" id="A0A1U9NMA6"/>
<dbReference type="InterPro" id="IPR000983">
    <property type="entry name" value="Bac_GSPG_pilin"/>
</dbReference>
<reference evidence="4" key="1">
    <citation type="submission" date="2017-02" db="EMBL/GenBank/DDBJ databases">
        <title>Comparative genomics and description of representatives of a novel lineage of planctomycetes thriving in anoxic sediments.</title>
        <authorList>
            <person name="Spring S."/>
            <person name="Bunk B."/>
            <person name="Sproer C."/>
        </authorList>
    </citation>
    <scope>NUCLEOTIDE SEQUENCE [LARGE SCALE GENOMIC DNA]</scope>
    <source>
        <strain evidence="4">ST-NAGAB-D1</strain>
    </source>
</reference>
<keyword evidence="2" id="KW-1133">Transmembrane helix</keyword>
<evidence type="ECO:0000313" key="4">
    <source>
        <dbReference type="Proteomes" id="UP000189674"/>
    </source>
</evidence>
<accession>A0A1U9NMA6</accession>
<evidence type="ECO:0000256" key="2">
    <source>
        <dbReference type="SAM" id="Phobius"/>
    </source>
</evidence>
<dbReference type="Proteomes" id="UP000189674">
    <property type="component" value="Chromosome"/>
</dbReference>
<dbReference type="OrthoDB" id="283276at2"/>
<dbReference type="NCBIfam" id="TIGR02532">
    <property type="entry name" value="IV_pilin_GFxxxE"/>
    <property type="match status" value="1"/>
</dbReference>
<dbReference type="PANTHER" id="PTHR30093">
    <property type="entry name" value="GENERAL SECRETION PATHWAY PROTEIN G"/>
    <property type="match status" value="1"/>
</dbReference>
<dbReference type="GO" id="GO:0015628">
    <property type="term" value="P:protein secretion by the type II secretion system"/>
    <property type="evidence" value="ECO:0007669"/>
    <property type="project" value="InterPro"/>
</dbReference>
<dbReference type="InterPro" id="IPR012902">
    <property type="entry name" value="N_methyl_site"/>
</dbReference>
<organism evidence="3 4">
    <name type="scientific">Anaerohalosphaera lusitana</name>
    <dbReference type="NCBI Taxonomy" id="1936003"/>
    <lineage>
        <taxon>Bacteria</taxon>
        <taxon>Pseudomonadati</taxon>
        <taxon>Planctomycetota</taxon>
        <taxon>Phycisphaerae</taxon>
        <taxon>Sedimentisphaerales</taxon>
        <taxon>Anaerohalosphaeraceae</taxon>
        <taxon>Anaerohalosphaera</taxon>
    </lineage>
</organism>
<dbReference type="KEGG" id="alus:STSP2_02268"/>
<dbReference type="EMBL" id="CP019791">
    <property type="protein sequence ID" value="AQT69082.1"/>
    <property type="molecule type" value="Genomic_DNA"/>
</dbReference>
<dbReference type="Pfam" id="PF07963">
    <property type="entry name" value="N_methyl"/>
    <property type="match status" value="1"/>
</dbReference>
<keyword evidence="1" id="KW-0488">Methylation</keyword>
<proteinExistence type="predicted"/>
<evidence type="ECO:0000313" key="3">
    <source>
        <dbReference type="EMBL" id="AQT69082.1"/>
    </source>
</evidence>
<sequence length="273" mass="30847">MRRPRKDNAFTLIELLVVISIIALLLAIMMPALGMVKEKARSLVCRTNVRQMTLAMAMYAEDNKGSSVPMIHSVGEYWFHQIAPYLGDNDYKDNPEKNIEGSMEVTFCPSTKRPSSADAYWFGGLNKSWKYLGGEGSYGMNLWLQSGKSGSFGTNPPLSNYPGNWFKKYSTVRGSVPVFSDSVWVGSWPFEQYEPVNDFMGSGYGTPNSPSFPDMETAYMARFLIDRHNMAVNVGFTDTSVGTLKLDEMWSVKWHQNFRTTKSIDLTKPYRPN</sequence>
<gene>
    <name evidence="3" type="ORF">STSP2_02268</name>
</gene>
<name>A0A1U9NMA6_9BACT</name>
<keyword evidence="2" id="KW-0812">Transmembrane</keyword>
<dbReference type="GO" id="GO:0015627">
    <property type="term" value="C:type II protein secretion system complex"/>
    <property type="evidence" value="ECO:0007669"/>
    <property type="project" value="InterPro"/>
</dbReference>
<dbReference type="PRINTS" id="PR00813">
    <property type="entry name" value="BCTERIALGSPG"/>
</dbReference>